<dbReference type="Gene3D" id="3.30.420.10">
    <property type="entry name" value="Ribonuclease H-like superfamily/Ribonuclease H"/>
    <property type="match status" value="1"/>
</dbReference>
<evidence type="ECO:0000259" key="2">
    <source>
        <dbReference type="PROSITE" id="PS50994"/>
    </source>
</evidence>
<dbReference type="InterPro" id="IPR041588">
    <property type="entry name" value="Integrase_H2C2"/>
</dbReference>
<dbReference type="Gene3D" id="1.10.340.70">
    <property type="match status" value="1"/>
</dbReference>
<dbReference type="SUPFAM" id="SSF53098">
    <property type="entry name" value="Ribonuclease H-like"/>
    <property type="match status" value="1"/>
</dbReference>
<proteinExistence type="predicted"/>
<dbReference type="Proteomes" id="UP001159363">
    <property type="component" value="Chromosome 14"/>
</dbReference>
<dbReference type="InterPro" id="IPR012337">
    <property type="entry name" value="RNaseH-like_sf"/>
</dbReference>
<dbReference type="EMBL" id="JARBHB010000015">
    <property type="protein sequence ID" value="KAJ8868051.1"/>
    <property type="molecule type" value="Genomic_DNA"/>
</dbReference>
<dbReference type="InterPro" id="IPR001584">
    <property type="entry name" value="Integrase_cat-core"/>
</dbReference>
<name>A0ABQ9GAJ1_9NEOP</name>
<gene>
    <name evidence="3" type="ORF">PR048_031860</name>
</gene>
<dbReference type="Pfam" id="PF17921">
    <property type="entry name" value="Integrase_H2C2"/>
    <property type="match status" value="1"/>
</dbReference>
<comment type="caution">
    <text evidence="3">The sequence shown here is derived from an EMBL/GenBank/DDBJ whole genome shotgun (WGS) entry which is preliminary data.</text>
</comment>
<evidence type="ECO:0000256" key="1">
    <source>
        <dbReference type="ARBA" id="ARBA00012493"/>
    </source>
</evidence>
<dbReference type="PANTHER" id="PTHR37984">
    <property type="entry name" value="PROTEIN CBG26694"/>
    <property type="match status" value="1"/>
</dbReference>
<dbReference type="InterPro" id="IPR036397">
    <property type="entry name" value="RNaseH_sf"/>
</dbReference>
<accession>A0ABQ9GAJ1</accession>
<organism evidence="3 4">
    <name type="scientific">Dryococelus australis</name>
    <dbReference type="NCBI Taxonomy" id="614101"/>
    <lineage>
        <taxon>Eukaryota</taxon>
        <taxon>Metazoa</taxon>
        <taxon>Ecdysozoa</taxon>
        <taxon>Arthropoda</taxon>
        <taxon>Hexapoda</taxon>
        <taxon>Insecta</taxon>
        <taxon>Pterygota</taxon>
        <taxon>Neoptera</taxon>
        <taxon>Polyneoptera</taxon>
        <taxon>Phasmatodea</taxon>
        <taxon>Verophasmatodea</taxon>
        <taxon>Anareolatae</taxon>
        <taxon>Phasmatidae</taxon>
        <taxon>Eurycanthinae</taxon>
        <taxon>Dryococelus</taxon>
    </lineage>
</organism>
<dbReference type="Pfam" id="PF13843">
    <property type="entry name" value="DDE_Tnp_1_7"/>
    <property type="match status" value="1"/>
</dbReference>
<dbReference type="InterPro" id="IPR050951">
    <property type="entry name" value="Retrovirus_Pol_polyprotein"/>
</dbReference>
<protein>
    <recommendedName>
        <fullName evidence="1">RNA-directed DNA polymerase</fullName>
        <ecNumber evidence="1">2.7.7.49</ecNumber>
    </recommendedName>
</protein>
<evidence type="ECO:0000313" key="3">
    <source>
        <dbReference type="EMBL" id="KAJ8868051.1"/>
    </source>
</evidence>
<dbReference type="PROSITE" id="PS50994">
    <property type="entry name" value="INTEGRASE"/>
    <property type="match status" value="1"/>
</dbReference>
<feature type="domain" description="Integrase catalytic" evidence="2">
    <location>
        <begin position="173"/>
        <end position="268"/>
    </location>
</feature>
<dbReference type="InterPro" id="IPR029526">
    <property type="entry name" value="PGBD"/>
</dbReference>
<dbReference type="EC" id="2.7.7.49" evidence="1"/>
<dbReference type="PANTHER" id="PTHR37984:SF12">
    <property type="entry name" value="RIBONUCLEASE H"/>
    <property type="match status" value="1"/>
</dbReference>
<reference evidence="3 4" key="1">
    <citation type="submission" date="2023-02" db="EMBL/GenBank/DDBJ databases">
        <title>LHISI_Scaffold_Assembly.</title>
        <authorList>
            <person name="Stuart O.P."/>
            <person name="Cleave R."/>
            <person name="Magrath M.J.L."/>
            <person name="Mikheyev A.S."/>
        </authorList>
    </citation>
    <scope>NUCLEOTIDE SEQUENCE [LARGE SCALE GENOMIC DNA]</scope>
    <source>
        <strain evidence="3">Daus_M_001</strain>
        <tissue evidence="3">Leg muscle</tissue>
    </source>
</reference>
<sequence>MQTVRLKHSKIDVSRPQIFKSYNNFMGGVDLHDNMITYYQNKYRTNKWTLKTIVHFDLASVNSWLHQGEKLWKAKKRDCDTEVASPSQKVVCLPCQAASHIMPKIILQTLHASHQGIVQTKALACGYVWWPGLDKDVEQREICRAPRTTQNTKPHLHVDFAGAGVSCSLVATHGLPDVIVSDNGTAFTSMAFRTFASNNGIRLVTVASYYPSSNGQAEQMVLTTKEVLQQIKGSDLARLLLTQHITQNATTGSSPAEMSLQNPYRLLA</sequence>
<keyword evidence="4" id="KW-1185">Reference proteome</keyword>
<evidence type="ECO:0000313" key="4">
    <source>
        <dbReference type="Proteomes" id="UP001159363"/>
    </source>
</evidence>